<comment type="function">
    <text evidence="3">Catalyzes the acetylation of dTDP-fucosamine (dTDP-4-amino-4,6-dideoxy-D-galactose) to dTDP-Fuc4NAc, which is utilized in the biosynthesis of the enterobacterial common antigen (ECA).</text>
</comment>
<comment type="subunit">
    <text evidence="3">Homodimer.</text>
</comment>
<comment type="catalytic activity">
    <reaction evidence="3">
        <text>dTDP-4-amino-4,6-dideoxy-alpha-D-galactose + acetyl-CoA = dTDP-4-acetamido-4,6-dideoxy-alpha-D-galactose + CoA + H(+)</text>
        <dbReference type="Rhea" id="RHEA:34443"/>
        <dbReference type="ChEBI" id="CHEBI:15378"/>
        <dbReference type="ChEBI" id="CHEBI:57287"/>
        <dbReference type="ChEBI" id="CHEBI:57288"/>
        <dbReference type="ChEBI" id="CHEBI:68492"/>
        <dbReference type="ChEBI" id="CHEBI:68493"/>
        <dbReference type="EC" id="2.3.1.210"/>
    </reaction>
</comment>
<evidence type="ECO:0000256" key="2">
    <source>
        <dbReference type="ARBA" id="ARBA00023315"/>
    </source>
</evidence>
<comment type="pathway">
    <text evidence="3">Bacterial outer membrane biogenesis; enterobacterial common antigen biosynthesis.</text>
</comment>
<accession>A0A6M8UHS0</accession>
<evidence type="ECO:0000256" key="1">
    <source>
        <dbReference type="ARBA" id="ARBA00022679"/>
    </source>
</evidence>
<dbReference type="Proteomes" id="UP000505325">
    <property type="component" value="Chromosome"/>
</dbReference>
<feature type="binding site" evidence="3">
    <location>
        <position position="207"/>
    </location>
    <ligand>
        <name>acetyl-CoA</name>
        <dbReference type="ChEBI" id="CHEBI:57288"/>
    </ligand>
</feature>
<proteinExistence type="inferred from homology"/>
<dbReference type="Pfam" id="PF00583">
    <property type="entry name" value="Acetyltransf_1"/>
    <property type="match status" value="1"/>
</dbReference>
<dbReference type="UniPathway" id="UPA00566"/>
<comment type="caution">
    <text evidence="3">Lacks conserved residue(s) required for the propagation of feature annotation.</text>
</comment>
<dbReference type="PANTHER" id="PTHR43877">
    <property type="entry name" value="AMINOALKYLPHOSPHONATE N-ACETYLTRANSFERASE-RELATED-RELATED"/>
    <property type="match status" value="1"/>
</dbReference>
<keyword evidence="1 3" id="KW-0808">Transferase</keyword>
<feature type="active site" description="Proton donor" evidence="3">
    <location>
        <position position="214"/>
    </location>
</feature>
<dbReference type="HAMAP" id="MF_02027">
    <property type="entry name" value="WecD_RffC"/>
    <property type="match status" value="1"/>
</dbReference>
<dbReference type="PROSITE" id="PS51186">
    <property type="entry name" value="GNAT"/>
    <property type="match status" value="1"/>
</dbReference>
<feature type="domain" description="N-acetyltransferase" evidence="4">
    <location>
        <begin position="83"/>
        <end position="230"/>
    </location>
</feature>
<reference evidence="5 6" key="1">
    <citation type="submission" date="2020-06" db="EMBL/GenBank/DDBJ databases">
        <title>Genome sequence of Paramixta manurensis strain PD-1.</title>
        <authorList>
            <person name="Lee C.W."/>
            <person name="Kim J."/>
        </authorList>
    </citation>
    <scope>NUCLEOTIDE SEQUENCE [LARGE SCALE GENOMIC DNA]</scope>
    <source>
        <strain evidence="5 6">PD-1</strain>
    </source>
</reference>
<dbReference type="EMBL" id="CP054212">
    <property type="protein sequence ID" value="QKJ89164.1"/>
    <property type="molecule type" value="Genomic_DNA"/>
</dbReference>
<dbReference type="NCBIfam" id="TIGR02382">
    <property type="entry name" value="wecD_rffC"/>
    <property type="match status" value="1"/>
</dbReference>
<dbReference type="GO" id="GO:0009246">
    <property type="term" value="P:enterobacterial common antigen biosynthetic process"/>
    <property type="evidence" value="ECO:0007669"/>
    <property type="project" value="UniProtKB-UniRule"/>
</dbReference>
<dbReference type="Gene3D" id="3.40.630.30">
    <property type="match status" value="1"/>
</dbReference>
<dbReference type="CDD" id="cd04301">
    <property type="entry name" value="NAT_SF"/>
    <property type="match status" value="1"/>
</dbReference>
<organism evidence="5 6">
    <name type="scientific">Paramixta manurensis</name>
    <dbReference type="NCBI Taxonomy" id="2740817"/>
    <lineage>
        <taxon>Bacteria</taxon>
        <taxon>Pseudomonadati</taxon>
        <taxon>Pseudomonadota</taxon>
        <taxon>Gammaproteobacteria</taxon>
        <taxon>Enterobacterales</taxon>
        <taxon>Erwiniaceae</taxon>
        <taxon>Paramixta</taxon>
    </lineage>
</organism>
<dbReference type="RefSeq" id="WP_173635981.1">
    <property type="nucleotide sequence ID" value="NZ_CP054212.1"/>
</dbReference>
<dbReference type="NCBIfam" id="NF008212">
    <property type="entry name" value="PRK10975.1"/>
    <property type="match status" value="1"/>
</dbReference>
<evidence type="ECO:0000313" key="6">
    <source>
        <dbReference type="Proteomes" id="UP000505325"/>
    </source>
</evidence>
<evidence type="ECO:0000313" key="5">
    <source>
        <dbReference type="EMBL" id="QKJ89164.1"/>
    </source>
</evidence>
<dbReference type="InterPro" id="IPR016181">
    <property type="entry name" value="Acyl_CoA_acyltransferase"/>
</dbReference>
<dbReference type="GO" id="GO:0008080">
    <property type="term" value="F:N-acetyltransferase activity"/>
    <property type="evidence" value="ECO:0007669"/>
    <property type="project" value="InterPro"/>
</dbReference>
<gene>
    <name evidence="3" type="primary">wecD</name>
    <name evidence="5" type="ORF">PMPD1_4263</name>
</gene>
<dbReference type="SUPFAM" id="SSF55729">
    <property type="entry name" value="Acyl-CoA N-acyltransferases (Nat)"/>
    <property type="match status" value="1"/>
</dbReference>
<dbReference type="EC" id="2.3.1.210" evidence="3"/>
<name>A0A6M8UHS0_9GAMM</name>
<dbReference type="InterPro" id="IPR050832">
    <property type="entry name" value="Bact_Acetyltransf"/>
</dbReference>
<comment type="similarity">
    <text evidence="3">Belongs to the WecD family.</text>
</comment>
<dbReference type="PANTHER" id="PTHR43877:SF2">
    <property type="entry name" value="AMINOALKYLPHOSPHONATE N-ACETYLTRANSFERASE-RELATED"/>
    <property type="match status" value="1"/>
</dbReference>
<dbReference type="AlphaFoldDB" id="A0A6M8UHS0"/>
<dbReference type="InterPro" id="IPR000182">
    <property type="entry name" value="GNAT_dom"/>
</dbReference>
<evidence type="ECO:0000259" key="4">
    <source>
        <dbReference type="PROSITE" id="PS51186"/>
    </source>
</evidence>
<dbReference type="InterPro" id="IPR012752">
    <property type="entry name" value="AcTrfase_WecD"/>
</dbReference>
<sequence>MHARASIKPLEWENQFFNRHSALLTLDDTQALELARLDDFDLVQAKVSAQQTAALDWLGQCGFHLVEGEADLALPIETTTRQSGIRIARAEHIPALRAVAAEAFALSRFRAPWYPPDASARFYAQWVENAVQGTFDHQCLLATDQQGRLQGFVSLRKLANDEARIGLLASVPEARGQGVGARLVLAAADWCNAHRLTRLRVATQLSNVAAMRLYLRCGATLESTAYWLYR</sequence>
<evidence type="ECO:0000256" key="3">
    <source>
        <dbReference type="HAMAP-Rule" id="MF_02027"/>
    </source>
</evidence>
<keyword evidence="2 3" id="KW-0012">Acyltransferase</keyword>
<keyword evidence="6" id="KW-1185">Reference proteome</keyword>
<protein>
    <recommendedName>
        <fullName evidence="3">dTDP-fucosamine acetyltransferase</fullName>
        <ecNumber evidence="3">2.3.1.210</ecNumber>
    </recommendedName>
    <alternativeName>
        <fullName evidence="3">TDP-fucosamine acetyltransferase</fullName>
    </alternativeName>
    <alternativeName>
        <fullName evidence="3">dTDP-4-amino-4,6-dideoxy-D-galactose acyltransferase</fullName>
    </alternativeName>
</protein>
<dbReference type="KEGG" id="pmak:PMPD1_4263"/>